<evidence type="ECO:0000313" key="3">
    <source>
        <dbReference type="EMBL" id="PLB49540.1"/>
    </source>
</evidence>
<feature type="domain" description="RNase MRP protein 1 RNA binding" evidence="2">
    <location>
        <begin position="12"/>
        <end position="101"/>
    </location>
</feature>
<dbReference type="STRING" id="1392250.A0A2I2G9I6"/>
<gene>
    <name evidence="3" type="ORF">P170DRAFT_510080</name>
</gene>
<dbReference type="AlphaFoldDB" id="A0A2I2G9I6"/>
<dbReference type="Pfam" id="PF20945">
    <property type="entry name" value="RMP1"/>
    <property type="match status" value="1"/>
</dbReference>
<dbReference type="EMBL" id="MSFO01000004">
    <property type="protein sequence ID" value="PLB49540.1"/>
    <property type="molecule type" value="Genomic_DNA"/>
</dbReference>
<proteinExistence type="predicted"/>
<dbReference type="CDD" id="cd22573">
    <property type="entry name" value="RMP1_RBD"/>
    <property type="match status" value="1"/>
</dbReference>
<dbReference type="OrthoDB" id="5414547at2759"/>
<dbReference type="RefSeq" id="XP_024704842.1">
    <property type="nucleotide sequence ID" value="XM_024854740.1"/>
</dbReference>
<dbReference type="GO" id="GO:0000294">
    <property type="term" value="P:nuclear-transcribed mRNA catabolic process, RNase MRP-dependent"/>
    <property type="evidence" value="ECO:0007669"/>
    <property type="project" value="TreeGrafter"/>
</dbReference>
<dbReference type="PANTHER" id="PTHR37792:SF1">
    <property type="entry name" value="RIBONUCLEASE MRP PROTEIN SUBUNIT RMP1"/>
    <property type="match status" value="1"/>
</dbReference>
<dbReference type="InterPro" id="IPR047205">
    <property type="entry name" value="RMP1"/>
</dbReference>
<feature type="compositionally biased region" description="Basic residues" evidence="1">
    <location>
        <begin position="176"/>
        <end position="186"/>
    </location>
</feature>
<organism evidence="3 4">
    <name type="scientific">Aspergillus steynii IBT 23096</name>
    <dbReference type="NCBI Taxonomy" id="1392250"/>
    <lineage>
        <taxon>Eukaryota</taxon>
        <taxon>Fungi</taxon>
        <taxon>Dikarya</taxon>
        <taxon>Ascomycota</taxon>
        <taxon>Pezizomycotina</taxon>
        <taxon>Eurotiomycetes</taxon>
        <taxon>Eurotiomycetidae</taxon>
        <taxon>Eurotiales</taxon>
        <taxon>Aspergillaceae</taxon>
        <taxon>Aspergillus</taxon>
        <taxon>Aspergillus subgen. Circumdati</taxon>
    </lineage>
</organism>
<dbReference type="GO" id="GO:0000466">
    <property type="term" value="P:maturation of 5.8S rRNA from tricistronic rRNA transcript (SSU-rRNA, 5.8S rRNA, LSU-rRNA)"/>
    <property type="evidence" value="ECO:0007669"/>
    <property type="project" value="TreeGrafter"/>
</dbReference>
<comment type="caution">
    <text evidence="3">The sequence shown here is derived from an EMBL/GenBank/DDBJ whole genome shotgun (WGS) entry which is preliminary data.</text>
</comment>
<keyword evidence="4" id="KW-1185">Reference proteome</keyword>
<dbReference type="InterPro" id="IPR047204">
    <property type="entry name" value="RMP1_RBD"/>
</dbReference>
<feature type="region of interest" description="Disordered" evidence="1">
    <location>
        <begin position="140"/>
        <end position="186"/>
    </location>
</feature>
<dbReference type="GeneID" id="36562446"/>
<dbReference type="PANTHER" id="PTHR37792">
    <property type="entry name" value="RIBONUCLEASE MRP PROTEIN SUBUNIT RMP1"/>
    <property type="match status" value="1"/>
</dbReference>
<dbReference type="Proteomes" id="UP000234275">
    <property type="component" value="Unassembled WGS sequence"/>
</dbReference>
<evidence type="ECO:0000313" key="4">
    <source>
        <dbReference type="Proteomes" id="UP000234275"/>
    </source>
</evidence>
<evidence type="ECO:0000259" key="2">
    <source>
        <dbReference type="Pfam" id="PF20945"/>
    </source>
</evidence>
<evidence type="ECO:0000256" key="1">
    <source>
        <dbReference type="SAM" id="MobiDB-lite"/>
    </source>
</evidence>
<dbReference type="GO" id="GO:0042134">
    <property type="term" value="F:rRNA primary transcript binding"/>
    <property type="evidence" value="ECO:0007669"/>
    <property type="project" value="InterPro"/>
</dbReference>
<sequence length="197" mass="22008">MESEPIFAIHSTLHLIFHRNKNQHGKTKWWKWLSILKRVTLNLARSLRYEASHSHANEASTIYRQYLATDIMPRCYLAFSTVVADVQFSTVGTVLLATLARLAKATGIDKDLKNTFRVDKASRSRAPSISLQNAEDLGEILSRKPPSPLPKEPVTKESDVARSGSISKIANTAGGHTKKSKKRKKKDAIDDLFNGLL</sequence>
<dbReference type="GO" id="GO:0000172">
    <property type="term" value="C:ribonuclease MRP complex"/>
    <property type="evidence" value="ECO:0007669"/>
    <property type="project" value="InterPro"/>
</dbReference>
<protein>
    <recommendedName>
        <fullName evidence="2">RNase MRP protein 1 RNA binding domain-containing protein</fullName>
    </recommendedName>
</protein>
<accession>A0A2I2G9I6</accession>
<reference evidence="3 4" key="1">
    <citation type="submission" date="2016-12" db="EMBL/GenBank/DDBJ databases">
        <title>The genomes of Aspergillus section Nigri reveals drivers in fungal speciation.</title>
        <authorList>
            <consortium name="DOE Joint Genome Institute"/>
            <person name="Vesth T.C."/>
            <person name="Nybo J."/>
            <person name="Theobald S."/>
            <person name="Brandl J."/>
            <person name="Frisvad J.C."/>
            <person name="Nielsen K.F."/>
            <person name="Lyhne E.K."/>
            <person name="Kogle M.E."/>
            <person name="Kuo A."/>
            <person name="Riley R."/>
            <person name="Clum A."/>
            <person name="Nolan M."/>
            <person name="Lipzen A."/>
            <person name="Salamov A."/>
            <person name="Henrissat B."/>
            <person name="Wiebenga A."/>
            <person name="De Vries R.P."/>
            <person name="Grigoriev I.V."/>
            <person name="Mortensen U.H."/>
            <person name="Andersen M.R."/>
            <person name="Baker S.E."/>
        </authorList>
    </citation>
    <scope>NUCLEOTIDE SEQUENCE [LARGE SCALE GENOMIC DNA]</scope>
    <source>
        <strain evidence="3 4">IBT 23096</strain>
    </source>
</reference>
<dbReference type="VEuPathDB" id="FungiDB:P170DRAFT_510080"/>
<name>A0A2I2G9I6_9EURO</name>